<evidence type="ECO:0000256" key="4">
    <source>
        <dbReference type="ARBA" id="ARBA00022692"/>
    </source>
</evidence>
<feature type="transmembrane region" description="Helical" evidence="8">
    <location>
        <begin position="64"/>
        <end position="86"/>
    </location>
</feature>
<organism evidence="9 10">
    <name type="scientific">Rhodococcus opacus</name>
    <name type="common">Nocardia opaca</name>
    <dbReference type="NCBI Taxonomy" id="37919"/>
    <lineage>
        <taxon>Bacteria</taxon>
        <taxon>Bacillati</taxon>
        <taxon>Actinomycetota</taxon>
        <taxon>Actinomycetes</taxon>
        <taxon>Mycobacteriales</taxon>
        <taxon>Nocardiaceae</taxon>
        <taxon>Rhodococcus</taxon>
    </lineage>
</organism>
<gene>
    <name evidence="9" type="ORF">EP51_26525</name>
</gene>
<dbReference type="Proteomes" id="UP000028488">
    <property type="component" value="Chromosome"/>
</dbReference>
<evidence type="ECO:0000313" key="9">
    <source>
        <dbReference type="EMBL" id="AII07992.1"/>
    </source>
</evidence>
<feature type="transmembrane region" description="Helical" evidence="8">
    <location>
        <begin position="335"/>
        <end position="353"/>
    </location>
</feature>
<evidence type="ECO:0000256" key="2">
    <source>
        <dbReference type="ARBA" id="ARBA00022475"/>
    </source>
</evidence>
<evidence type="ECO:0000256" key="6">
    <source>
        <dbReference type="ARBA" id="ARBA00023136"/>
    </source>
</evidence>
<proteinExistence type="inferred from homology"/>
<comment type="subcellular location">
    <subcellularLocation>
        <location evidence="1">Cell membrane</location>
        <topology evidence="1">Multi-pass membrane protein</topology>
    </subcellularLocation>
</comment>
<dbReference type="GO" id="GO:0005886">
    <property type="term" value="C:plasma membrane"/>
    <property type="evidence" value="ECO:0007669"/>
    <property type="project" value="UniProtKB-SubCell"/>
</dbReference>
<dbReference type="AlphaFoldDB" id="A0A076ERY1"/>
<sequence>MGTRVFPRSPTIAVALAVCATVAVAAVLGTVDPWLPKIGLFAGGADLHVYRDGGWRVLHGLPLYGGPVVLGLLYTYTPFSALAFVLLERIPGAFVDDLWMVVNLGVLAGCILLCWRILGYRITPYLLLVTALTTVTCTFVEPVRTTLFYGQINLVLMLWVLWDFSRPERSILRGVGIGLGAAIKLTPAFFVILLLALRQWRAAAVATSVFAGTVALAWVVVPRDSSRYWTSTFFDSTRIADDAHPSNQSLRGTLTRLTDGQAPPWLWLILAGAVAVVGLVVSVRLYDRDERLPSVVLGGLTAAVVSPYSWSHHWVWLVPLMVFVMHRAVSGNGRWWFACAALFVSTAAWPYWWGPNFVVVGLLLYPPSWPVAFLLQNIYVLVYVPVLAAAIRMVTRRTQTRPILRSVVTDPPAPDEAALLCYRESA</sequence>
<feature type="transmembrane region" description="Helical" evidence="8">
    <location>
        <begin position="202"/>
        <end position="221"/>
    </location>
</feature>
<dbReference type="eggNOG" id="COG5650">
    <property type="taxonomic scope" value="Bacteria"/>
</dbReference>
<evidence type="ECO:0000313" key="10">
    <source>
        <dbReference type="Proteomes" id="UP000028488"/>
    </source>
</evidence>
<accession>A0A076ERY1</accession>
<feature type="transmembrane region" description="Helical" evidence="8">
    <location>
        <begin position="12"/>
        <end position="31"/>
    </location>
</feature>
<keyword evidence="6 8" id="KW-0472">Membrane</keyword>
<dbReference type="InterPro" id="IPR018584">
    <property type="entry name" value="GT87"/>
</dbReference>
<evidence type="ECO:0000256" key="1">
    <source>
        <dbReference type="ARBA" id="ARBA00004651"/>
    </source>
</evidence>
<keyword evidence="4 8" id="KW-0812">Transmembrane</keyword>
<reference evidence="9 10" key="1">
    <citation type="submission" date="2014-07" db="EMBL/GenBank/DDBJ databases">
        <title>Genome Sequence of Rhodococcus opacus Strain R7, a Biodegrader of Mono- and Polycyclic Aromatic Hydrocarbons.</title>
        <authorList>
            <person name="Di Gennaro P."/>
            <person name="Zampolli J."/>
            <person name="Presti I."/>
            <person name="Cappelletti M."/>
            <person name="D'Ursi P."/>
            <person name="Orro A."/>
            <person name="Mezzelani A."/>
            <person name="Milanesi L."/>
        </authorList>
    </citation>
    <scope>NUCLEOTIDE SEQUENCE [LARGE SCALE GENOMIC DNA]</scope>
    <source>
        <strain evidence="9 10">R7</strain>
    </source>
</reference>
<dbReference type="RefSeq" id="WP_128640861.1">
    <property type="nucleotide sequence ID" value="NZ_CP008947.1"/>
</dbReference>
<protein>
    <submittedName>
        <fullName evidence="9">Glycosyl transferase</fullName>
    </submittedName>
</protein>
<name>A0A076ERY1_RHOOP</name>
<evidence type="ECO:0000256" key="5">
    <source>
        <dbReference type="ARBA" id="ARBA00022989"/>
    </source>
</evidence>
<comment type="similarity">
    <text evidence="7">Belongs to the glycosyltransferase 87 family.</text>
</comment>
<evidence type="ECO:0000256" key="3">
    <source>
        <dbReference type="ARBA" id="ARBA00022679"/>
    </source>
</evidence>
<feature type="transmembrane region" description="Helical" evidence="8">
    <location>
        <begin position="265"/>
        <end position="285"/>
    </location>
</feature>
<feature type="transmembrane region" description="Helical" evidence="8">
    <location>
        <begin position="98"/>
        <end position="118"/>
    </location>
</feature>
<feature type="transmembrane region" description="Helical" evidence="8">
    <location>
        <begin position="171"/>
        <end position="195"/>
    </location>
</feature>
<keyword evidence="5 8" id="KW-1133">Transmembrane helix</keyword>
<evidence type="ECO:0000256" key="8">
    <source>
        <dbReference type="SAM" id="Phobius"/>
    </source>
</evidence>
<feature type="transmembrane region" description="Helical" evidence="8">
    <location>
        <begin position="373"/>
        <end position="395"/>
    </location>
</feature>
<evidence type="ECO:0000256" key="7">
    <source>
        <dbReference type="ARBA" id="ARBA00024033"/>
    </source>
</evidence>
<dbReference type="Pfam" id="PF09594">
    <property type="entry name" value="GT87"/>
    <property type="match status" value="1"/>
</dbReference>
<keyword evidence="2" id="KW-1003">Cell membrane</keyword>
<keyword evidence="3 9" id="KW-0808">Transferase</keyword>
<feature type="transmembrane region" description="Helical" evidence="8">
    <location>
        <begin position="147"/>
        <end position="165"/>
    </location>
</feature>
<dbReference type="EMBL" id="CP008947">
    <property type="protein sequence ID" value="AII07992.1"/>
    <property type="molecule type" value="Genomic_DNA"/>
</dbReference>
<dbReference type="GO" id="GO:0016758">
    <property type="term" value="F:hexosyltransferase activity"/>
    <property type="evidence" value="ECO:0007669"/>
    <property type="project" value="InterPro"/>
</dbReference>